<dbReference type="PROSITE" id="PS51480">
    <property type="entry name" value="DHAL"/>
    <property type="match status" value="1"/>
</dbReference>
<dbReference type="SUPFAM" id="SSF101473">
    <property type="entry name" value="DhaL-like"/>
    <property type="match status" value="1"/>
</dbReference>
<protein>
    <submittedName>
        <fullName evidence="4">Dihydroxyacetone kinase subunit L</fullName>
    </submittedName>
</protein>
<dbReference type="PANTHER" id="PTHR28629">
    <property type="entry name" value="TRIOKINASE/FMN CYCLASE"/>
    <property type="match status" value="1"/>
</dbReference>
<evidence type="ECO:0000313" key="4">
    <source>
        <dbReference type="EMBL" id="QUC11830.1"/>
    </source>
</evidence>
<dbReference type="Gene3D" id="1.25.40.340">
    <property type="match status" value="1"/>
</dbReference>
<dbReference type="GO" id="GO:0004371">
    <property type="term" value="F:glycerone kinase activity"/>
    <property type="evidence" value="ECO:0007669"/>
    <property type="project" value="InterPro"/>
</dbReference>
<keyword evidence="2 4" id="KW-0418">Kinase</keyword>
<dbReference type="InterPro" id="IPR036117">
    <property type="entry name" value="DhaL_dom_sf"/>
</dbReference>
<dbReference type="AlphaFoldDB" id="A0AB37HWZ6"/>
<accession>A0AB37HWZ6</accession>
<dbReference type="NCBIfam" id="TIGR02365">
    <property type="entry name" value="dha_L_ycgS"/>
    <property type="match status" value="1"/>
</dbReference>
<dbReference type="InterPro" id="IPR012737">
    <property type="entry name" value="DhaK_L_YcgS"/>
</dbReference>
<dbReference type="Proteomes" id="UP000677180">
    <property type="component" value="Chromosome"/>
</dbReference>
<sequence length="211" mass="22167">MERTPMFASPDALSAWLKSTAAEFEDRIDELDGLDAAIGDGDHGTNMARGMATAATIVPGPNTTTREYLNQVGMALVSSVGGASGPLYGTFFLRVGQLWQSPHTVSSLWQALKAGRDGIASRGRAKAGDKTMLDALCPAVDVLEHAAMERDEEASTSLARAAAAARAGAEATRDMLARRGRAAHYGERSIGHLDPGAVSMAMILDSASRHL</sequence>
<organism evidence="4 5">
    <name type="scientific">Arachnia propionica</name>
    <dbReference type="NCBI Taxonomy" id="1750"/>
    <lineage>
        <taxon>Bacteria</taxon>
        <taxon>Bacillati</taxon>
        <taxon>Actinomycetota</taxon>
        <taxon>Actinomycetes</taxon>
        <taxon>Propionibacteriales</taxon>
        <taxon>Propionibacteriaceae</taxon>
        <taxon>Arachnia</taxon>
    </lineage>
</organism>
<evidence type="ECO:0000259" key="3">
    <source>
        <dbReference type="PROSITE" id="PS51480"/>
    </source>
</evidence>
<dbReference type="GO" id="GO:0005829">
    <property type="term" value="C:cytosol"/>
    <property type="evidence" value="ECO:0007669"/>
    <property type="project" value="TreeGrafter"/>
</dbReference>
<dbReference type="EMBL" id="CP072385">
    <property type="protein sequence ID" value="QUC11830.1"/>
    <property type="molecule type" value="Genomic_DNA"/>
</dbReference>
<dbReference type="PANTHER" id="PTHR28629:SF4">
    <property type="entry name" value="TRIOKINASE_FMN CYCLASE"/>
    <property type="match status" value="1"/>
</dbReference>
<dbReference type="SMART" id="SM01120">
    <property type="entry name" value="Dak2"/>
    <property type="match status" value="1"/>
</dbReference>
<dbReference type="Pfam" id="PF02734">
    <property type="entry name" value="Dak2"/>
    <property type="match status" value="1"/>
</dbReference>
<name>A0AB37HWZ6_9ACTN</name>
<dbReference type="GO" id="GO:0019563">
    <property type="term" value="P:glycerol catabolic process"/>
    <property type="evidence" value="ECO:0007669"/>
    <property type="project" value="TreeGrafter"/>
</dbReference>
<reference evidence="4" key="1">
    <citation type="submission" date="2021-03" db="EMBL/GenBank/DDBJ databases">
        <title>Human Oral Microbial Genomes.</title>
        <authorList>
            <person name="Johnston C.D."/>
            <person name="Chen T."/>
            <person name="Dewhirst F.E."/>
        </authorList>
    </citation>
    <scope>NUCLEOTIDE SEQUENCE</scope>
    <source>
        <strain evidence="4">F0714</strain>
    </source>
</reference>
<evidence type="ECO:0000256" key="1">
    <source>
        <dbReference type="ARBA" id="ARBA00022679"/>
    </source>
</evidence>
<dbReference type="InterPro" id="IPR050861">
    <property type="entry name" value="Dihydroxyacetone_Kinase"/>
</dbReference>
<evidence type="ECO:0000313" key="5">
    <source>
        <dbReference type="Proteomes" id="UP000677180"/>
    </source>
</evidence>
<evidence type="ECO:0000256" key="2">
    <source>
        <dbReference type="ARBA" id="ARBA00022777"/>
    </source>
</evidence>
<feature type="domain" description="DhaL" evidence="3">
    <location>
        <begin position="11"/>
        <end position="209"/>
    </location>
</feature>
<proteinExistence type="predicted"/>
<gene>
    <name evidence="4" type="primary">dhaL</name>
    <name evidence="4" type="ORF">J5A53_03795</name>
</gene>
<keyword evidence="1" id="KW-0808">Transferase</keyword>
<dbReference type="FunFam" id="1.25.40.340:FF:000002">
    <property type="entry name" value="Dihydroxyacetone kinase, L subunit"/>
    <property type="match status" value="1"/>
</dbReference>
<dbReference type="InterPro" id="IPR004007">
    <property type="entry name" value="DhaL_dom"/>
</dbReference>